<dbReference type="RefSeq" id="WP_074644613.1">
    <property type="nucleotide sequence ID" value="NZ_FOFU01000008.1"/>
</dbReference>
<dbReference type="Proteomes" id="UP000182360">
    <property type="component" value="Unassembled WGS sequence"/>
</dbReference>
<evidence type="ECO:0000313" key="2">
    <source>
        <dbReference type="EMBL" id="SEQ67316.1"/>
    </source>
</evidence>
<reference evidence="2 3" key="1">
    <citation type="submission" date="2016-10" db="EMBL/GenBank/DDBJ databases">
        <authorList>
            <person name="de Groot N.N."/>
        </authorList>
    </citation>
    <scope>NUCLEOTIDE SEQUENCE [LARGE SCALE GENOMIC DNA]</scope>
    <source>
        <strain evidence="2 3">B25</strain>
    </source>
</reference>
<evidence type="ECO:0008006" key="4">
    <source>
        <dbReference type="Google" id="ProtNLM"/>
    </source>
</evidence>
<dbReference type="EMBL" id="FOFU01000008">
    <property type="protein sequence ID" value="SEQ67316.1"/>
    <property type="molecule type" value="Genomic_DNA"/>
</dbReference>
<dbReference type="PROSITE" id="PS51257">
    <property type="entry name" value="PROKAR_LIPOPROTEIN"/>
    <property type="match status" value="1"/>
</dbReference>
<dbReference type="AlphaFoldDB" id="A0A1H9HY74"/>
<keyword evidence="3" id="KW-1185">Reference proteome</keyword>
<sequence length="1084" mass="125297">MKQRLLYIFLLLVLFSSCENFLDNQNIKEDITETIAYKNAPVCTVLVKADETIGYFISSGEKEFRLGYSQKLQFSLDSDEYQYHSLEAVCKTNPSISRADCVKFTPVNSIADEKKGIYTVDVEIVKKQDDILIRPVCFQLPSVTLHEPSSPIAQNLTNIPIVINFNMPMKDDIISSEKLFISHYGLQISLSEYFETPVLSNNNQTITIMPKTQDLLNYIVSLNAAFLDIGISFAETVSVCKENTILYLQQNNNSNFSVRYVPQKENVKPDVKDFFVTRTPLTQDNTDSIEKINQLEKFANKTEKYLSRDEIRQNRTGGTVYIYGRYYDKDSGIKNVIITEQRTNNEEGEVVNDPEIQPVEYTRFNINSDGNSLENFWIDADGYTRFCIKYTLQGDDDNPKNGAVLLKVQVFDACDNEAEEQILSVIKNRGKIEVDFNAYMNKKKSMDFNDFYDISNYEDNISILYVYESEEISYNDDHAMISDGVKEKLYKSVFLTGHLFLPSIKYIDETGQEEQRDFSFNEDELIWELPLNDLKKRNIYNFTLIVKDDIGNISQTAVILPCLSLYSLKKSTEEPDILLAEFLYVQSEGYEFDLFREDSDNAITRIYGCETYTSISLDRNCTYYAVPKVAHNLYGDLLKIEMDKNEISVGNNTINIQFDREKDIKRHIPKSVEDWDYYDLILHIDESEWDLYKSILVKKSYGSDAVIEYGSTEYVFSIDTRLSNQSQSLTFYGITENNLLGGIGSINIECFNAQENIKYDFTAPTVLTQRGTYEFYQVYIKYEGGASPERAVIYLGDDAIELNQQNNFSKIIPYWEIINNTQKNDVWYYFPYESYDVNGNVAFEKASFYIPDGLYEPKSFDTIQTQEINGNSNKVTATLTSCPINSRYMSDYEKTSKTKYIYVYTLTNDDYWINNTIALSVTRDFYSIDQDNGYFEFSGTNLILPKDSFVLLTSTDHSTSEYNYYYTSGGIFYTGIQTQRERLYDLLIPNGNSKTSVAISSDEPVFVHTVVTDESYDVCKNWTAKEWEYFREHIGEKRFNFSSEDHSPRRYVIPVDEIKNGHCYCVIAHFSDNHTEMTEVKIKE</sequence>
<feature type="chain" id="PRO_5010256695" description="Ig-like domain-containing protein" evidence="1">
    <location>
        <begin position="23"/>
        <end position="1084"/>
    </location>
</feature>
<keyword evidence="1" id="KW-0732">Signal</keyword>
<proteinExistence type="predicted"/>
<feature type="signal peptide" evidence="1">
    <location>
        <begin position="1"/>
        <end position="22"/>
    </location>
</feature>
<name>A0A1H9HY74_9SPIR</name>
<protein>
    <recommendedName>
        <fullName evidence="4">Ig-like domain-containing protein</fullName>
    </recommendedName>
</protein>
<gene>
    <name evidence="2" type="ORF">SAMN04487977_10834</name>
</gene>
<evidence type="ECO:0000256" key="1">
    <source>
        <dbReference type="SAM" id="SignalP"/>
    </source>
</evidence>
<evidence type="ECO:0000313" key="3">
    <source>
        <dbReference type="Proteomes" id="UP000182360"/>
    </source>
</evidence>
<organism evidence="2 3">
    <name type="scientific">Treponema bryantii</name>
    <dbReference type="NCBI Taxonomy" id="163"/>
    <lineage>
        <taxon>Bacteria</taxon>
        <taxon>Pseudomonadati</taxon>
        <taxon>Spirochaetota</taxon>
        <taxon>Spirochaetia</taxon>
        <taxon>Spirochaetales</taxon>
        <taxon>Treponemataceae</taxon>
        <taxon>Treponema</taxon>
    </lineage>
</organism>
<accession>A0A1H9HY74</accession>